<dbReference type="AlphaFoldDB" id="A0A1R1MLN1"/>
<feature type="domain" description="Aspartate/glutamate/uridylate kinase" evidence="10">
    <location>
        <begin position="24"/>
        <end position="270"/>
    </location>
</feature>
<comment type="pathway">
    <text evidence="1 9">Amino-acid biosynthesis; L-arginine biosynthesis; N(2)-acetyl-L-ornithine from L-glutamate: step 2/4.</text>
</comment>
<dbReference type="InterPro" id="IPR041727">
    <property type="entry name" value="NAGK-C"/>
</dbReference>
<evidence type="ECO:0000256" key="3">
    <source>
        <dbReference type="ARBA" id="ARBA00022605"/>
    </source>
</evidence>
<keyword evidence="9" id="KW-0963">Cytoplasm</keyword>
<keyword evidence="3 9" id="KW-0028">Amino-acid biosynthesis</keyword>
<dbReference type="PRINTS" id="PR00474">
    <property type="entry name" value="GLU5KINASE"/>
</dbReference>
<feature type="binding site" evidence="9">
    <location>
        <position position="191"/>
    </location>
    <ligand>
        <name>substrate</name>
    </ligand>
</feature>
<keyword evidence="2 9" id="KW-0055">Arginine biosynthesis</keyword>
<feature type="site" description="Transition state stabilizer" evidence="9">
    <location>
        <position position="29"/>
    </location>
</feature>
<dbReference type="NCBIfam" id="TIGR00761">
    <property type="entry name" value="argB"/>
    <property type="match status" value="1"/>
</dbReference>
<evidence type="ECO:0000256" key="7">
    <source>
        <dbReference type="ARBA" id="ARBA00022840"/>
    </source>
</evidence>
<dbReference type="InterPro" id="IPR037528">
    <property type="entry name" value="ArgB"/>
</dbReference>
<dbReference type="Proteomes" id="UP000187408">
    <property type="component" value="Unassembled WGS sequence"/>
</dbReference>
<evidence type="ECO:0000256" key="9">
    <source>
        <dbReference type="HAMAP-Rule" id="MF_00082"/>
    </source>
</evidence>
<dbReference type="FunFam" id="3.40.1160.10:FF:000004">
    <property type="entry name" value="Acetylglutamate kinase"/>
    <property type="match status" value="1"/>
</dbReference>
<protein>
    <recommendedName>
        <fullName evidence="9">Acetylglutamate kinase</fullName>
        <ecNumber evidence="9">2.7.2.8</ecNumber>
    </recommendedName>
    <alternativeName>
        <fullName evidence="9">N-acetyl-L-glutamate 5-phosphotransferase</fullName>
    </alternativeName>
    <alternativeName>
        <fullName evidence="9">NAG kinase</fullName>
        <shortName evidence="9">NAGK</shortName>
    </alternativeName>
</protein>
<keyword evidence="7 9" id="KW-0067">ATP-binding</keyword>
<dbReference type="RefSeq" id="WP_076712861.1">
    <property type="nucleotide sequence ID" value="NZ_MOEN01000012.1"/>
</dbReference>
<dbReference type="InterPro" id="IPR004662">
    <property type="entry name" value="AcgluKinase_fam"/>
</dbReference>
<dbReference type="GO" id="GO:0005737">
    <property type="term" value="C:cytoplasm"/>
    <property type="evidence" value="ECO:0007669"/>
    <property type="project" value="UniProtKB-SubCell"/>
</dbReference>
<proteinExistence type="inferred from homology"/>
<comment type="caution">
    <text evidence="11">The sequence shown here is derived from an EMBL/GenBank/DDBJ whole genome shotgun (WGS) entry which is preliminary data.</text>
</comment>
<dbReference type="InterPro" id="IPR001057">
    <property type="entry name" value="Glu/AcGlu_kinase"/>
</dbReference>
<reference evidence="11 12" key="1">
    <citation type="submission" date="2016-10" db="EMBL/GenBank/DDBJ databases">
        <title>Genome sequence of a sulfur-reducing bacterium Desulfurobacterium indicum K6013.</title>
        <authorList>
            <person name="Cao J."/>
            <person name="Shao Z."/>
            <person name="Alain K."/>
            <person name="Jebbar M."/>
        </authorList>
    </citation>
    <scope>NUCLEOTIDE SEQUENCE [LARGE SCALE GENOMIC DNA]</scope>
    <source>
        <strain evidence="11 12">K6013</strain>
    </source>
</reference>
<keyword evidence="12" id="KW-1185">Reference proteome</keyword>
<dbReference type="GO" id="GO:0003991">
    <property type="term" value="F:acetylglutamate kinase activity"/>
    <property type="evidence" value="ECO:0007669"/>
    <property type="project" value="UniProtKB-UniRule"/>
</dbReference>
<accession>A0A1R1MLN1</accession>
<dbReference type="GO" id="GO:0005524">
    <property type="term" value="F:ATP binding"/>
    <property type="evidence" value="ECO:0007669"/>
    <property type="project" value="UniProtKB-UniRule"/>
</dbReference>
<gene>
    <name evidence="9" type="primary">argB</name>
    <name evidence="11" type="ORF">BLW93_04185</name>
</gene>
<dbReference type="GO" id="GO:0042450">
    <property type="term" value="P:L-arginine biosynthetic process via ornithine"/>
    <property type="evidence" value="ECO:0007669"/>
    <property type="project" value="UniProtKB-UniRule"/>
</dbReference>
<name>A0A1R1MLN1_9BACT</name>
<keyword evidence="5 9" id="KW-0547">Nucleotide-binding</keyword>
<evidence type="ECO:0000256" key="6">
    <source>
        <dbReference type="ARBA" id="ARBA00022777"/>
    </source>
</evidence>
<sequence>MEKLIEKASVLLEALPYIKRFYGKTVVIKYGGNAMIKEELKRSFAKDIVLLKYIGINPVIVHGGGPQIGEFLKRLNIETRFVGGMRVTDRETMNIVEMVLVGKVNKEIVKLINSHGGNAVGLSGKDGNFIVARKMDSKKYLSEIKSSEVADLGFVGEVEKVNPEIVLKLLESKFIPVIAPVGVGKDFEVYNINADIVAGEVAAALKAEKLIMLTDIEGIKDKKGNLISTLSKDEIPTLINDGTISGGMIPKVKACQIALSAGVKKAHIIDGRILHAVLLEIFTREGIGTEIS</sequence>
<dbReference type="Gene3D" id="3.40.1160.10">
    <property type="entry name" value="Acetylglutamate kinase-like"/>
    <property type="match status" value="1"/>
</dbReference>
<keyword evidence="6 9" id="KW-0418">Kinase</keyword>
<evidence type="ECO:0000313" key="12">
    <source>
        <dbReference type="Proteomes" id="UP000187408"/>
    </source>
</evidence>
<evidence type="ECO:0000256" key="2">
    <source>
        <dbReference type="ARBA" id="ARBA00022571"/>
    </source>
</evidence>
<dbReference type="Pfam" id="PF00696">
    <property type="entry name" value="AA_kinase"/>
    <property type="match status" value="1"/>
</dbReference>
<dbReference type="HAMAP" id="MF_00082">
    <property type="entry name" value="ArgB"/>
    <property type="match status" value="1"/>
</dbReference>
<organism evidence="11 12">
    <name type="scientific">Desulfurobacterium indicum</name>
    <dbReference type="NCBI Taxonomy" id="1914305"/>
    <lineage>
        <taxon>Bacteria</taxon>
        <taxon>Pseudomonadati</taxon>
        <taxon>Aquificota</taxon>
        <taxon>Aquificia</taxon>
        <taxon>Desulfurobacteriales</taxon>
        <taxon>Desulfurobacteriaceae</taxon>
        <taxon>Desulfurobacterium</taxon>
    </lineage>
</organism>
<comment type="similarity">
    <text evidence="9">Belongs to the acetylglutamate kinase family. ArgB subfamily.</text>
</comment>
<dbReference type="UniPathway" id="UPA00068">
    <property type="reaction ID" value="UER00107"/>
</dbReference>
<comment type="catalytic activity">
    <reaction evidence="8 9">
        <text>N-acetyl-L-glutamate + ATP = N-acetyl-L-glutamyl 5-phosphate + ADP</text>
        <dbReference type="Rhea" id="RHEA:14629"/>
        <dbReference type="ChEBI" id="CHEBI:30616"/>
        <dbReference type="ChEBI" id="CHEBI:44337"/>
        <dbReference type="ChEBI" id="CHEBI:57936"/>
        <dbReference type="ChEBI" id="CHEBI:456216"/>
        <dbReference type="EC" id="2.7.2.8"/>
    </reaction>
</comment>
<dbReference type="OrthoDB" id="9803155at2"/>
<feature type="binding site" evidence="9">
    <location>
        <begin position="64"/>
        <end position="65"/>
    </location>
    <ligand>
        <name>substrate</name>
    </ligand>
</feature>
<evidence type="ECO:0000259" key="10">
    <source>
        <dbReference type="Pfam" id="PF00696"/>
    </source>
</evidence>
<evidence type="ECO:0000313" key="11">
    <source>
        <dbReference type="EMBL" id="OMH40604.1"/>
    </source>
</evidence>
<comment type="subcellular location">
    <subcellularLocation>
        <location evidence="9">Cytoplasm</location>
    </subcellularLocation>
</comment>
<evidence type="ECO:0000256" key="8">
    <source>
        <dbReference type="ARBA" id="ARBA00048141"/>
    </source>
</evidence>
<evidence type="ECO:0000256" key="5">
    <source>
        <dbReference type="ARBA" id="ARBA00022741"/>
    </source>
</evidence>
<dbReference type="CDD" id="cd04250">
    <property type="entry name" value="AAK_NAGK-C"/>
    <property type="match status" value="1"/>
</dbReference>
<comment type="function">
    <text evidence="9">Catalyzes the ATP-dependent phosphorylation of N-acetyl-L-glutamate.</text>
</comment>
<feature type="binding site" evidence="9">
    <location>
        <position position="86"/>
    </location>
    <ligand>
        <name>substrate</name>
    </ligand>
</feature>
<feature type="site" description="Transition state stabilizer" evidence="9">
    <location>
        <position position="251"/>
    </location>
</feature>
<dbReference type="PANTHER" id="PTHR23342:SF0">
    <property type="entry name" value="N-ACETYLGLUTAMATE SYNTHASE, MITOCHONDRIAL"/>
    <property type="match status" value="1"/>
</dbReference>
<dbReference type="STRING" id="1914305.BLW93_04185"/>
<dbReference type="SUPFAM" id="SSF53633">
    <property type="entry name" value="Carbamate kinase-like"/>
    <property type="match status" value="1"/>
</dbReference>
<evidence type="ECO:0000256" key="1">
    <source>
        <dbReference type="ARBA" id="ARBA00004828"/>
    </source>
</evidence>
<dbReference type="PANTHER" id="PTHR23342">
    <property type="entry name" value="N-ACETYLGLUTAMATE SYNTHASE"/>
    <property type="match status" value="1"/>
</dbReference>
<dbReference type="InterPro" id="IPR036393">
    <property type="entry name" value="AceGlu_kinase-like_sf"/>
</dbReference>
<keyword evidence="4 9" id="KW-0808">Transferase</keyword>
<dbReference type="EMBL" id="MOEN01000012">
    <property type="protein sequence ID" value="OMH40604.1"/>
    <property type="molecule type" value="Genomic_DNA"/>
</dbReference>
<evidence type="ECO:0000256" key="4">
    <source>
        <dbReference type="ARBA" id="ARBA00022679"/>
    </source>
</evidence>
<dbReference type="EC" id="2.7.2.8" evidence="9"/>
<dbReference type="InterPro" id="IPR001048">
    <property type="entry name" value="Asp/Glu/Uridylate_kinase"/>
</dbReference>
<dbReference type="PIRSF" id="PIRSF000728">
    <property type="entry name" value="NAGK"/>
    <property type="match status" value="1"/>
</dbReference>